<keyword evidence="1" id="KW-0472">Membrane</keyword>
<evidence type="ECO:0000313" key="2">
    <source>
        <dbReference type="EMBL" id="SFL82296.1"/>
    </source>
</evidence>
<name>A0A1I4KUI4_9BACI</name>
<keyword evidence="3" id="KW-1185">Reference proteome</keyword>
<dbReference type="Proteomes" id="UP000198565">
    <property type="component" value="Unassembled WGS sequence"/>
</dbReference>
<proteinExistence type="predicted"/>
<dbReference type="RefSeq" id="WP_091483324.1">
    <property type="nucleotide sequence ID" value="NZ_FOTR01000004.1"/>
</dbReference>
<gene>
    <name evidence="2" type="ORF">SAMN04487943_104166</name>
</gene>
<protein>
    <recommendedName>
        <fullName evidence="4">DUF2759 domain-containing protein</fullName>
    </recommendedName>
</protein>
<accession>A0A1I4KUI4</accession>
<feature type="transmembrane region" description="Helical" evidence="1">
    <location>
        <begin position="27"/>
        <end position="50"/>
    </location>
</feature>
<keyword evidence="1" id="KW-0812">Transmembrane</keyword>
<dbReference type="EMBL" id="FOTR01000004">
    <property type="protein sequence ID" value="SFL82296.1"/>
    <property type="molecule type" value="Genomic_DNA"/>
</dbReference>
<sequence>MELAFIILVVAILCAFAVVRELKTKNMFGVAFAAISVLVFGFFSIATLYWELIRPLFQS</sequence>
<dbReference type="AlphaFoldDB" id="A0A1I4KUI4"/>
<evidence type="ECO:0000313" key="3">
    <source>
        <dbReference type="Proteomes" id="UP000198565"/>
    </source>
</evidence>
<reference evidence="3" key="1">
    <citation type="submission" date="2016-10" db="EMBL/GenBank/DDBJ databases">
        <authorList>
            <person name="Varghese N."/>
            <person name="Submissions S."/>
        </authorList>
    </citation>
    <scope>NUCLEOTIDE SEQUENCE [LARGE SCALE GENOMIC DNA]</scope>
    <source>
        <strain evidence="3">CGMCC 1.4250</strain>
    </source>
</reference>
<organism evidence="2 3">
    <name type="scientific">Gracilibacillus orientalis</name>
    <dbReference type="NCBI Taxonomy" id="334253"/>
    <lineage>
        <taxon>Bacteria</taxon>
        <taxon>Bacillati</taxon>
        <taxon>Bacillota</taxon>
        <taxon>Bacilli</taxon>
        <taxon>Bacillales</taxon>
        <taxon>Bacillaceae</taxon>
        <taxon>Gracilibacillus</taxon>
    </lineage>
</organism>
<dbReference type="OrthoDB" id="2355718at2"/>
<evidence type="ECO:0008006" key="4">
    <source>
        <dbReference type="Google" id="ProtNLM"/>
    </source>
</evidence>
<evidence type="ECO:0000256" key="1">
    <source>
        <dbReference type="SAM" id="Phobius"/>
    </source>
</evidence>
<dbReference type="InterPro" id="IPR024490">
    <property type="entry name" value="DUF2759"/>
</dbReference>
<keyword evidence="1" id="KW-1133">Transmembrane helix</keyword>
<dbReference type="Pfam" id="PF10958">
    <property type="entry name" value="DUF2759"/>
    <property type="match status" value="1"/>
</dbReference>